<evidence type="ECO:0000313" key="2">
    <source>
        <dbReference type="Proteomes" id="UP001227230"/>
    </source>
</evidence>
<keyword evidence="2" id="KW-1185">Reference proteome</keyword>
<sequence>MLVRLGAWNPSLFEISVDVFGNKLKGIIVERSRGFTSWIRFGSSSLCWLSEGVEANCRGEFGQRFVKSWEDGGRRFKQECRANEAGGFLLCLVVDLDAKRHCLVFPEGKAFLEGWALMAKKLRSLGISTCDEPREVFESSKTESRDGDSKEKKEKSYVDAVNTRGVSRVRRLGEAAWLQLGEEDVSRGRELLDRCLVGRRGETLVSIPHLCDLESWGKSHWKLKGGVKWDPKVGCSQSCEHLKEVWVRVMGLPLHLWSREVFKKIGDCCGGFVAVDESTVALKELQWAILLVKSEGTEWPSSLQVVIDTTCFAFQLWWEVLPRVSEVLPVIKNGSGKEQEARE</sequence>
<organism evidence="1 2">
    <name type="scientific">Vitis vinifera</name>
    <name type="common">Grape</name>
    <dbReference type="NCBI Taxonomy" id="29760"/>
    <lineage>
        <taxon>Eukaryota</taxon>
        <taxon>Viridiplantae</taxon>
        <taxon>Streptophyta</taxon>
        <taxon>Embryophyta</taxon>
        <taxon>Tracheophyta</taxon>
        <taxon>Spermatophyta</taxon>
        <taxon>Magnoliopsida</taxon>
        <taxon>eudicotyledons</taxon>
        <taxon>Gunneridae</taxon>
        <taxon>Pentapetalae</taxon>
        <taxon>rosids</taxon>
        <taxon>Vitales</taxon>
        <taxon>Vitaceae</taxon>
        <taxon>Viteae</taxon>
        <taxon>Vitis</taxon>
    </lineage>
</organism>
<dbReference type="PANTHER" id="PTHR34427">
    <property type="entry name" value="DUF4283 DOMAIN PROTEIN"/>
    <property type="match status" value="1"/>
</dbReference>
<dbReference type="EMBL" id="CP126659">
    <property type="protein sequence ID" value="WKA00490.1"/>
    <property type="molecule type" value="Genomic_DNA"/>
</dbReference>
<protein>
    <recommendedName>
        <fullName evidence="3">DUF4283 domain-containing protein</fullName>
    </recommendedName>
</protein>
<evidence type="ECO:0008006" key="3">
    <source>
        <dbReference type="Google" id="ProtNLM"/>
    </source>
</evidence>
<dbReference type="PANTHER" id="PTHR34427:SF5">
    <property type="entry name" value="DUF4283 DOMAIN-CONTAINING PROTEIN"/>
    <property type="match status" value="1"/>
</dbReference>
<proteinExistence type="predicted"/>
<dbReference type="Proteomes" id="UP001227230">
    <property type="component" value="Chromosome 12"/>
</dbReference>
<gene>
    <name evidence="1" type="ORF">VitviT2T_018838</name>
</gene>
<accession>A0ABY9CYN9</accession>
<reference evidence="1 2" key="1">
    <citation type="journal article" date="2023" name="Hortic Res">
        <title>The complete reference genome for grapevine (Vitis vinifera L.) genetics and breeding.</title>
        <authorList>
            <person name="Shi X."/>
            <person name="Cao S."/>
            <person name="Wang X."/>
            <person name="Huang S."/>
            <person name="Wang Y."/>
            <person name="Liu Z."/>
            <person name="Liu W."/>
            <person name="Leng X."/>
            <person name="Peng Y."/>
            <person name="Wang N."/>
            <person name="Wang Y."/>
            <person name="Ma Z."/>
            <person name="Xu X."/>
            <person name="Zhang F."/>
            <person name="Xue H."/>
            <person name="Zhong H."/>
            <person name="Wang Y."/>
            <person name="Zhang K."/>
            <person name="Velt A."/>
            <person name="Avia K."/>
            <person name="Holtgrawe D."/>
            <person name="Grimplet J."/>
            <person name="Matus J.T."/>
            <person name="Ware D."/>
            <person name="Wu X."/>
            <person name="Wang H."/>
            <person name="Liu C."/>
            <person name="Fang Y."/>
            <person name="Rustenholz C."/>
            <person name="Cheng Z."/>
            <person name="Xiao H."/>
            <person name="Zhou Y."/>
        </authorList>
    </citation>
    <scope>NUCLEOTIDE SEQUENCE [LARGE SCALE GENOMIC DNA]</scope>
    <source>
        <strain evidence="2">cv. Pinot noir / PN40024</strain>
        <tissue evidence="1">Leaf</tissue>
    </source>
</reference>
<name>A0ABY9CYN9_VITVI</name>
<evidence type="ECO:0000313" key="1">
    <source>
        <dbReference type="EMBL" id="WKA00490.1"/>
    </source>
</evidence>